<evidence type="ECO:0000256" key="2">
    <source>
        <dbReference type="ARBA" id="ARBA00022483"/>
    </source>
</evidence>
<dbReference type="GO" id="GO:0006887">
    <property type="term" value="P:exocytosis"/>
    <property type="evidence" value="ECO:0007669"/>
    <property type="project" value="UniProtKB-KW"/>
</dbReference>
<dbReference type="Gene3D" id="2.60.40.150">
    <property type="entry name" value="C2 domain"/>
    <property type="match status" value="1"/>
</dbReference>
<evidence type="ECO:0000313" key="5">
    <source>
        <dbReference type="EMBL" id="VDN31716.1"/>
    </source>
</evidence>
<dbReference type="PANTHER" id="PTHR45999:SF4">
    <property type="entry name" value="UNC-13-4A, ISOFORM B"/>
    <property type="match status" value="1"/>
</dbReference>
<evidence type="ECO:0000256" key="3">
    <source>
        <dbReference type="SAM" id="MobiDB-lite"/>
    </source>
</evidence>
<dbReference type="Pfam" id="PF00168">
    <property type="entry name" value="C2"/>
    <property type="match status" value="2"/>
</dbReference>
<evidence type="ECO:0000256" key="1">
    <source>
        <dbReference type="ARBA" id="ARBA00005823"/>
    </source>
</evidence>
<evidence type="ECO:0000259" key="4">
    <source>
        <dbReference type="PROSITE" id="PS50004"/>
    </source>
</evidence>
<dbReference type="Proteomes" id="UP000271098">
    <property type="component" value="Unassembled WGS sequence"/>
</dbReference>
<dbReference type="EMBL" id="UYRT01086754">
    <property type="protein sequence ID" value="VDN31716.1"/>
    <property type="molecule type" value="Genomic_DNA"/>
</dbReference>
<evidence type="ECO:0000313" key="6">
    <source>
        <dbReference type="Proteomes" id="UP000271098"/>
    </source>
</evidence>
<feature type="region of interest" description="Disordered" evidence="3">
    <location>
        <begin position="147"/>
        <end position="182"/>
    </location>
</feature>
<accession>A0A183EBT9</accession>
<dbReference type="InterPro" id="IPR035892">
    <property type="entry name" value="C2_domain_sf"/>
</dbReference>
<name>A0A183EBT9_9BILA</name>
<evidence type="ECO:0000313" key="7">
    <source>
        <dbReference type="WBParaSite" id="GPUH_0001845501-mRNA-1"/>
    </source>
</evidence>
<reference evidence="7" key="1">
    <citation type="submission" date="2016-06" db="UniProtKB">
        <authorList>
            <consortium name="WormBaseParasite"/>
        </authorList>
    </citation>
    <scope>IDENTIFICATION</scope>
</reference>
<organism evidence="7">
    <name type="scientific">Gongylonema pulchrum</name>
    <dbReference type="NCBI Taxonomy" id="637853"/>
    <lineage>
        <taxon>Eukaryota</taxon>
        <taxon>Metazoa</taxon>
        <taxon>Ecdysozoa</taxon>
        <taxon>Nematoda</taxon>
        <taxon>Chromadorea</taxon>
        <taxon>Rhabditida</taxon>
        <taxon>Spirurina</taxon>
        <taxon>Spiruromorpha</taxon>
        <taxon>Spiruroidea</taxon>
        <taxon>Gongylonematidae</taxon>
        <taxon>Gongylonema</taxon>
    </lineage>
</organism>
<dbReference type="PROSITE" id="PS50004">
    <property type="entry name" value="C2"/>
    <property type="match status" value="1"/>
</dbReference>
<dbReference type="InterPro" id="IPR052095">
    <property type="entry name" value="UNC-13_domain"/>
</dbReference>
<dbReference type="PANTHER" id="PTHR45999">
    <property type="entry name" value="UNC-13-4A, ISOFORM B"/>
    <property type="match status" value="1"/>
</dbReference>
<proteinExistence type="inferred from homology"/>
<dbReference type="GO" id="GO:0099503">
    <property type="term" value="C:secretory vesicle"/>
    <property type="evidence" value="ECO:0007669"/>
    <property type="project" value="TreeGrafter"/>
</dbReference>
<dbReference type="InterPro" id="IPR000008">
    <property type="entry name" value="C2_dom"/>
</dbReference>
<keyword evidence="6" id="KW-1185">Reference proteome</keyword>
<dbReference type="AlphaFoldDB" id="A0A183EBT9"/>
<feature type="domain" description="C2" evidence="4">
    <location>
        <begin position="98"/>
        <end position="258"/>
    </location>
</feature>
<comment type="similarity">
    <text evidence="1">Belongs to the unc-13 family.</text>
</comment>
<keyword evidence="2" id="KW-0268">Exocytosis</keyword>
<reference evidence="5 6" key="2">
    <citation type="submission" date="2018-11" db="EMBL/GenBank/DDBJ databases">
        <authorList>
            <consortium name="Pathogen Informatics"/>
        </authorList>
    </citation>
    <scope>NUCLEOTIDE SEQUENCE [LARGE SCALE GENOMIC DNA]</scope>
</reference>
<protein>
    <submittedName>
        <fullName evidence="7">C2 domain-containing protein</fullName>
    </submittedName>
</protein>
<gene>
    <name evidence="5" type="ORF">GPUH_LOCUS18429</name>
</gene>
<dbReference type="OrthoDB" id="7976202at2759"/>
<dbReference type="WBParaSite" id="GPUH_0001845501-mRNA-1">
    <property type="protein sequence ID" value="GPUH_0001845501-mRNA-1"/>
    <property type="gene ID" value="GPUH_0001845501"/>
</dbReference>
<sequence length="258" mass="28977">MQKELSALQRVQASDGYFFEQFAASTTPIPPTVIGSIATVDDESRLNDFRIDYDNQAFEDLYVEALYTIVHKVGRCESAPVEELFSYAQKAFRIDDAQHQQLLSRAHEEKVIPPVVLLNVLLLEARDLIAKDVNGFSDPFSMMGVVPGKRPKGSSPDPLAASKQALESDSEDTTNSDVECAIPPRSPAAIEKQRQYTGLLHRFGGSFRRNTANKKKKDEARMIPVKRIKASSVQRKTLNPKWNEKFQFVVDDVNSPKY</sequence>
<dbReference type="SUPFAM" id="SSF49562">
    <property type="entry name" value="C2 domain (Calcium/lipid-binding domain, CaLB)"/>
    <property type="match status" value="1"/>
</dbReference>